<dbReference type="PANTHER" id="PTHR38166">
    <property type="entry name" value="C2H2-TYPE DOMAIN-CONTAINING PROTEIN-RELATED"/>
    <property type="match status" value="1"/>
</dbReference>
<sequence>MANLRQEQQGELKEEKSSPTSHESLSPWGTLSDYYRANLGSPSPTHAGHPVMESYLAERSPEEPWTPIRAPNLDFQNITHALEAIETSPTTKTSEMQAMPSIRTALFLSDGPYEIAPDLAQKMPGHTPVPKFLGARHALLNVENAKFGKFGPDMLWPRARFDPPATAEDEKVDRDPWEYGQNNPRAFPSDDRISSIQFIPRAPYKSSRDRRKMSSVPKDSIQNLFEERRSAKDDISGSEMTAESSSEAEHQIMGIDGTGHRVLSPAKDEIVIHVMNELRNVFGPKWTACDTWYTRNEGSQAPHRDGEYSSNSTSSPHRTLNKTQSTNQAPKRSRSDKEAEDTNGDGVNKRPRKEELGVPVCQLDTAELKFACPFKKRSPARYPISKKNQACCHPGFPTIHRMKQHLYRRHPLSIHCQRCGTEFGQASELRTHATAPSGCDTRNVDFEGLSIYQEQEIRGQRERGGSEEDKWRSVYRVLFPQDHHVPSPYFEPEEWEDVSRFFHYTQQKLPRLVVAQVDNTIRQSNQQVEDVLRQLIQDAVQSYLEELYSSFRQTRGTSSGSPGANDQVVEGITANPPMSVRGPREASFDTPNPPILATPERYTAIVPNQSRGVQQVYDSTELT</sequence>
<dbReference type="OrthoDB" id="4738706at2759"/>
<feature type="compositionally biased region" description="Polar residues" evidence="1">
    <location>
        <begin position="308"/>
        <end position="330"/>
    </location>
</feature>
<feature type="region of interest" description="Disordered" evidence="1">
    <location>
        <begin position="297"/>
        <end position="354"/>
    </location>
</feature>
<organism evidence="2 3">
    <name type="scientific">Polytolypa hystricis (strain UAMH7299)</name>
    <dbReference type="NCBI Taxonomy" id="1447883"/>
    <lineage>
        <taxon>Eukaryota</taxon>
        <taxon>Fungi</taxon>
        <taxon>Dikarya</taxon>
        <taxon>Ascomycota</taxon>
        <taxon>Pezizomycotina</taxon>
        <taxon>Eurotiomycetes</taxon>
        <taxon>Eurotiomycetidae</taxon>
        <taxon>Onygenales</taxon>
        <taxon>Onygenales incertae sedis</taxon>
        <taxon>Polytolypa</taxon>
    </lineage>
</organism>
<accession>A0A2B7Z410</accession>
<feature type="compositionally biased region" description="Basic and acidic residues" evidence="1">
    <location>
        <begin position="225"/>
        <end position="235"/>
    </location>
</feature>
<feature type="region of interest" description="Disordered" evidence="1">
    <location>
        <begin position="1"/>
        <end position="49"/>
    </location>
</feature>
<feature type="compositionally biased region" description="Basic and acidic residues" evidence="1">
    <location>
        <begin position="168"/>
        <end position="177"/>
    </location>
</feature>
<name>A0A2B7Z410_POLH7</name>
<feature type="compositionally biased region" description="Polar residues" evidence="1">
    <location>
        <begin position="18"/>
        <end position="29"/>
    </location>
</feature>
<proteinExistence type="predicted"/>
<keyword evidence="3" id="KW-1185">Reference proteome</keyword>
<evidence type="ECO:0000313" key="2">
    <source>
        <dbReference type="EMBL" id="PGH27973.1"/>
    </source>
</evidence>
<dbReference type="EMBL" id="PDNA01000002">
    <property type="protein sequence ID" value="PGH27973.1"/>
    <property type="molecule type" value="Genomic_DNA"/>
</dbReference>
<evidence type="ECO:0000313" key="3">
    <source>
        <dbReference type="Proteomes" id="UP000224634"/>
    </source>
</evidence>
<feature type="region of interest" description="Disordered" evidence="1">
    <location>
        <begin position="553"/>
        <end position="597"/>
    </location>
</feature>
<dbReference type="AlphaFoldDB" id="A0A2B7Z410"/>
<gene>
    <name evidence="2" type="ORF">AJ80_00227</name>
</gene>
<feature type="compositionally biased region" description="Basic and acidic residues" evidence="1">
    <location>
        <begin position="8"/>
        <end position="17"/>
    </location>
</feature>
<dbReference type="PANTHER" id="PTHR38166:SF1">
    <property type="entry name" value="C2H2-TYPE DOMAIN-CONTAINING PROTEIN"/>
    <property type="match status" value="1"/>
</dbReference>
<comment type="caution">
    <text evidence="2">The sequence shown here is derived from an EMBL/GenBank/DDBJ whole genome shotgun (WGS) entry which is preliminary data.</text>
</comment>
<evidence type="ECO:0000256" key="1">
    <source>
        <dbReference type="SAM" id="MobiDB-lite"/>
    </source>
</evidence>
<feature type="region of interest" description="Disordered" evidence="1">
    <location>
        <begin position="204"/>
        <end position="250"/>
    </location>
</feature>
<evidence type="ECO:0008006" key="4">
    <source>
        <dbReference type="Google" id="ProtNLM"/>
    </source>
</evidence>
<dbReference type="STRING" id="1447883.A0A2B7Z410"/>
<dbReference type="Proteomes" id="UP000224634">
    <property type="component" value="Unassembled WGS sequence"/>
</dbReference>
<reference evidence="2 3" key="1">
    <citation type="submission" date="2017-10" db="EMBL/GenBank/DDBJ databases">
        <title>Comparative genomics in systemic dimorphic fungi from Ajellomycetaceae.</title>
        <authorList>
            <person name="Munoz J.F."/>
            <person name="Mcewen J.G."/>
            <person name="Clay O.K."/>
            <person name="Cuomo C.A."/>
        </authorList>
    </citation>
    <scope>NUCLEOTIDE SEQUENCE [LARGE SCALE GENOMIC DNA]</scope>
    <source>
        <strain evidence="2 3">UAMH7299</strain>
    </source>
</reference>
<feature type="compositionally biased region" description="Polar residues" evidence="1">
    <location>
        <begin position="553"/>
        <end position="564"/>
    </location>
</feature>
<protein>
    <recommendedName>
        <fullName evidence="4">C2H2-type domain-containing protein</fullName>
    </recommendedName>
</protein>
<feature type="region of interest" description="Disordered" evidence="1">
    <location>
        <begin position="166"/>
        <end position="192"/>
    </location>
</feature>